<sequence length="85" mass="9923">MQAMWRTGRFWVNNCGHSVCNLACECNCLVRNLVCLTGHNRRCIFLRIKEGMSVHFLNDIPLTQNDVIWSLLSCVNQRWCSYNKS</sequence>
<protein>
    <submittedName>
        <fullName evidence="1">Uncharacterized protein</fullName>
    </submittedName>
</protein>
<dbReference type="AlphaFoldDB" id="A0A0E9WM23"/>
<reference evidence="1" key="2">
    <citation type="journal article" date="2015" name="Fish Shellfish Immunol.">
        <title>Early steps in the European eel (Anguilla anguilla)-Vibrio vulnificus interaction in the gills: Role of the RtxA13 toxin.</title>
        <authorList>
            <person name="Callol A."/>
            <person name="Pajuelo D."/>
            <person name="Ebbesson L."/>
            <person name="Teles M."/>
            <person name="MacKenzie S."/>
            <person name="Amaro C."/>
        </authorList>
    </citation>
    <scope>NUCLEOTIDE SEQUENCE</scope>
</reference>
<reference evidence="1" key="1">
    <citation type="submission" date="2014-11" db="EMBL/GenBank/DDBJ databases">
        <authorList>
            <person name="Amaro Gonzalez C."/>
        </authorList>
    </citation>
    <scope>NUCLEOTIDE SEQUENCE</scope>
</reference>
<organism evidence="1">
    <name type="scientific">Anguilla anguilla</name>
    <name type="common">European freshwater eel</name>
    <name type="synonym">Muraena anguilla</name>
    <dbReference type="NCBI Taxonomy" id="7936"/>
    <lineage>
        <taxon>Eukaryota</taxon>
        <taxon>Metazoa</taxon>
        <taxon>Chordata</taxon>
        <taxon>Craniata</taxon>
        <taxon>Vertebrata</taxon>
        <taxon>Euteleostomi</taxon>
        <taxon>Actinopterygii</taxon>
        <taxon>Neopterygii</taxon>
        <taxon>Teleostei</taxon>
        <taxon>Anguilliformes</taxon>
        <taxon>Anguillidae</taxon>
        <taxon>Anguilla</taxon>
    </lineage>
</organism>
<evidence type="ECO:0000313" key="1">
    <source>
        <dbReference type="EMBL" id="JAH91444.1"/>
    </source>
</evidence>
<dbReference type="EMBL" id="GBXM01017133">
    <property type="protein sequence ID" value="JAH91444.1"/>
    <property type="molecule type" value="Transcribed_RNA"/>
</dbReference>
<proteinExistence type="predicted"/>
<name>A0A0E9WM23_ANGAN</name>
<accession>A0A0E9WM23</accession>